<protein>
    <recommendedName>
        <fullName evidence="4">lipopolysaccharide heptosyltransferase II</fullName>
        <ecNumber evidence="4">2.4.99.24</ecNumber>
    </recommendedName>
</protein>
<evidence type="ECO:0000313" key="7">
    <source>
        <dbReference type="Proteomes" id="UP000326354"/>
    </source>
</evidence>
<sequence length="337" mass="38261">MTTKKILIVKPSALGDIIHTIPIAKAIKDKYNAEISWVVSRPFKNLLEYTPVVDKIFIFERKKWGGLRFFRYFGEIVKFLRQIRAEKFDMVLDFQGLLRSGVITLLSGCKHRVGFSNARELAHLGYTQKVETPADVVHAIDRYKLIAKAIDVDDCKMTFPLNIETSLQQKWDTALPNDYAVIVPGARWSSKRWPPQYFAELINLMHEKYDIPVVLVGSPNEKQISQQVMDGINDKEKCVNTTGETSLVELAHIIKQARIVITNDSGPMHLAAALNTKTIALFGPTDPERIRPYGQQHVVMQNKGVCKCYYQKTCSSKSNLECLRTIKPDQIIPELGL</sequence>
<proteinExistence type="inferred from homology"/>
<dbReference type="GO" id="GO:0008713">
    <property type="term" value="F:ADP-heptose-lipopolysaccharide heptosyltransferase activity"/>
    <property type="evidence" value="ECO:0007669"/>
    <property type="project" value="UniProtKB-EC"/>
</dbReference>
<evidence type="ECO:0000313" key="6">
    <source>
        <dbReference type="EMBL" id="BBM87885.1"/>
    </source>
</evidence>
<dbReference type="RefSeq" id="WP_151971878.1">
    <property type="nucleotide sequence ID" value="NZ_AP019860.1"/>
</dbReference>
<dbReference type="InterPro" id="IPR051199">
    <property type="entry name" value="LPS_LOS_Heptosyltrfase"/>
</dbReference>
<dbReference type="EMBL" id="AP019860">
    <property type="protein sequence ID" value="BBM87885.1"/>
    <property type="molecule type" value="Genomic_DNA"/>
</dbReference>
<dbReference type="CDD" id="cd03789">
    <property type="entry name" value="GT9_LPS_heptosyltransferase"/>
    <property type="match status" value="1"/>
</dbReference>
<dbReference type="InterPro" id="IPR002201">
    <property type="entry name" value="Glyco_trans_9"/>
</dbReference>
<dbReference type="EC" id="2.4.99.24" evidence="4"/>
<dbReference type="OrthoDB" id="9797795at2"/>
<gene>
    <name evidence="6" type="ORF">UABAM_06300</name>
</gene>
<dbReference type="NCBIfam" id="TIGR02195">
    <property type="entry name" value="heptsyl_trn_II"/>
    <property type="match status" value="1"/>
</dbReference>
<comment type="similarity">
    <text evidence="3">Belongs to the glycosyltransferase 9 family.</text>
</comment>
<dbReference type="InterPro" id="IPR011910">
    <property type="entry name" value="RfaF"/>
</dbReference>
<evidence type="ECO:0000256" key="1">
    <source>
        <dbReference type="ARBA" id="ARBA00022676"/>
    </source>
</evidence>
<reference evidence="6 7" key="1">
    <citation type="submission" date="2019-08" db="EMBL/GenBank/DDBJ databases">
        <title>Complete genome sequence of Candidatus Uab amorphum.</title>
        <authorList>
            <person name="Shiratori T."/>
            <person name="Suzuki S."/>
            <person name="Kakizawa Y."/>
            <person name="Ishida K."/>
        </authorList>
    </citation>
    <scope>NUCLEOTIDE SEQUENCE [LARGE SCALE GENOMIC DNA]</scope>
    <source>
        <strain evidence="6 7">SRT547</strain>
    </source>
</reference>
<keyword evidence="7" id="KW-1185">Reference proteome</keyword>
<dbReference type="GO" id="GO:0005829">
    <property type="term" value="C:cytosol"/>
    <property type="evidence" value="ECO:0007669"/>
    <property type="project" value="TreeGrafter"/>
</dbReference>
<dbReference type="AlphaFoldDB" id="A0A5S9IWM4"/>
<accession>A0A5S9IWM4</accession>
<dbReference type="KEGG" id="uam:UABAM_06300"/>
<name>A0A5S9IWM4_UABAM</name>
<keyword evidence="1" id="KW-0328">Glycosyltransferase</keyword>
<dbReference type="Proteomes" id="UP000326354">
    <property type="component" value="Chromosome"/>
</dbReference>
<comment type="catalytic activity">
    <reaction evidence="5">
        <text>an L-alpha-D-Hep-(1-&gt;5)-[alpha-Kdo-(2-&gt;4)]-alpha-Kdo-(2-&gt;6)-lipid A + ADP-L-glycero-beta-D-manno-heptose = an L-alpha-D-Hep-(1-&gt;3)-L-alpha-D-Hep-(1-&gt;5)-[alpha-Kdo-(2-&gt;4)]-alpha-Kdo-(2-&gt;6)-lipid A + ADP + H(+)</text>
        <dbReference type="Rhea" id="RHEA:74071"/>
        <dbReference type="ChEBI" id="CHEBI:15378"/>
        <dbReference type="ChEBI" id="CHEBI:61506"/>
        <dbReference type="ChEBI" id="CHEBI:193068"/>
        <dbReference type="ChEBI" id="CHEBI:193069"/>
        <dbReference type="ChEBI" id="CHEBI:456216"/>
        <dbReference type="EC" id="2.4.99.24"/>
    </reaction>
</comment>
<dbReference type="PANTHER" id="PTHR30160">
    <property type="entry name" value="TETRAACYLDISACCHARIDE 4'-KINASE-RELATED"/>
    <property type="match status" value="1"/>
</dbReference>
<dbReference type="SUPFAM" id="SSF53756">
    <property type="entry name" value="UDP-Glycosyltransferase/glycogen phosphorylase"/>
    <property type="match status" value="1"/>
</dbReference>
<evidence type="ECO:0000256" key="5">
    <source>
        <dbReference type="ARBA" id="ARBA00047503"/>
    </source>
</evidence>
<keyword evidence="2 6" id="KW-0808">Transferase</keyword>
<organism evidence="6 7">
    <name type="scientific">Uabimicrobium amorphum</name>
    <dbReference type="NCBI Taxonomy" id="2596890"/>
    <lineage>
        <taxon>Bacteria</taxon>
        <taxon>Pseudomonadati</taxon>
        <taxon>Planctomycetota</taxon>
        <taxon>Candidatus Uabimicrobiia</taxon>
        <taxon>Candidatus Uabimicrobiales</taxon>
        <taxon>Candidatus Uabimicrobiaceae</taxon>
        <taxon>Candidatus Uabimicrobium</taxon>
    </lineage>
</organism>
<evidence type="ECO:0000256" key="2">
    <source>
        <dbReference type="ARBA" id="ARBA00022679"/>
    </source>
</evidence>
<dbReference type="GO" id="GO:0009244">
    <property type="term" value="P:lipopolysaccharide core region biosynthetic process"/>
    <property type="evidence" value="ECO:0007669"/>
    <property type="project" value="TreeGrafter"/>
</dbReference>
<dbReference type="PANTHER" id="PTHR30160:SF1">
    <property type="entry name" value="LIPOPOLYSACCHARIDE 1,2-N-ACETYLGLUCOSAMINETRANSFERASE-RELATED"/>
    <property type="match status" value="1"/>
</dbReference>
<dbReference type="Gene3D" id="3.40.50.2000">
    <property type="entry name" value="Glycogen Phosphorylase B"/>
    <property type="match status" value="2"/>
</dbReference>
<evidence type="ECO:0000256" key="4">
    <source>
        <dbReference type="ARBA" id="ARBA00044042"/>
    </source>
</evidence>
<dbReference type="Pfam" id="PF01075">
    <property type="entry name" value="Glyco_transf_9"/>
    <property type="match status" value="1"/>
</dbReference>
<evidence type="ECO:0000256" key="3">
    <source>
        <dbReference type="ARBA" id="ARBA00043995"/>
    </source>
</evidence>